<dbReference type="HOGENOM" id="CLU_2648635_0_0_7"/>
<organism evidence="1 2">
    <name type="scientific">Desulfomonile tiedjei (strain ATCC 49306 / DSM 6799 / DCB-1)</name>
    <dbReference type="NCBI Taxonomy" id="706587"/>
    <lineage>
        <taxon>Bacteria</taxon>
        <taxon>Pseudomonadati</taxon>
        <taxon>Thermodesulfobacteriota</taxon>
        <taxon>Desulfomonilia</taxon>
        <taxon>Desulfomonilales</taxon>
        <taxon>Desulfomonilaceae</taxon>
        <taxon>Desulfomonile</taxon>
    </lineage>
</organism>
<keyword evidence="2" id="KW-1185">Reference proteome</keyword>
<protein>
    <submittedName>
        <fullName evidence="1">Uncharacterized protein</fullName>
    </submittedName>
</protein>
<accession>I4C8A9</accession>
<sequence>MSCHDFFTFATLETVSLCRSIGGISFIHVEYVPARRPAPTNTLFLNQTLVLALTIVPPDLLMRFILDNFGFFPIHT</sequence>
<dbReference type="KEGG" id="dti:Desti_3138"/>
<evidence type="ECO:0000313" key="1">
    <source>
        <dbReference type="EMBL" id="AFM25800.1"/>
    </source>
</evidence>
<proteinExistence type="predicted"/>
<gene>
    <name evidence="1" type="ordered locus">Desti_3138</name>
</gene>
<evidence type="ECO:0000313" key="2">
    <source>
        <dbReference type="Proteomes" id="UP000006055"/>
    </source>
</evidence>
<dbReference type="Proteomes" id="UP000006055">
    <property type="component" value="Chromosome"/>
</dbReference>
<dbReference type="AlphaFoldDB" id="I4C8A9"/>
<reference evidence="2" key="1">
    <citation type="submission" date="2012-06" db="EMBL/GenBank/DDBJ databases">
        <title>Complete sequence of chromosome of Desulfomonile tiedjei DSM 6799.</title>
        <authorList>
            <person name="Lucas S."/>
            <person name="Copeland A."/>
            <person name="Lapidus A."/>
            <person name="Glavina del Rio T."/>
            <person name="Dalin E."/>
            <person name="Tice H."/>
            <person name="Bruce D."/>
            <person name="Goodwin L."/>
            <person name="Pitluck S."/>
            <person name="Peters L."/>
            <person name="Ovchinnikova G."/>
            <person name="Zeytun A."/>
            <person name="Lu M."/>
            <person name="Kyrpides N."/>
            <person name="Mavromatis K."/>
            <person name="Ivanova N."/>
            <person name="Brettin T."/>
            <person name="Detter J.C."/>
            <person name="Han C."/>
            <person name="Larimer F."/>
            <person name="Land M."/>
            <person name="Hauser L."/>
            <person name="Markowitz V."/>
            <person name="Cheng J.-F."/>
            <person name="Hugenholtz P."/>
            <person name="Woyke T."/>
            <person name="Wu D."/>
            <person name="Spring S."/>
            <person name="Schroeder M."/>
            <person name="Brambilla E."/>
            <person name="Klenk H.-P."/>
            <person name="Eisen J.A."/>
        </authorList>
    </citation>
    <scope>NUCLEOTIDE SEQUENCE [LARGE SCALE GENOMIC DNA]</scope>
    <source>
        <strain evidence="2">ATCC 49306 / DSM 6799 / DCB-1</strain>
    </source>
</reference>
<name>I4C8A9_DESTA</name>
<dbReference type="EMBL" id="CP003360">
    <property type="protein sequence ID" value="AFM25800.1"/>
    <property type="molecule type" value="Genomic_DNA"/>
</dbReference>
<dbReference type="STRING" id="706587.Desti_3138"/>